<dbReference type="EMBL" id="CAJVPY010002373">
    <property type="protein sequence ID" value="CAG8558416.1"/>
    <property type="molecule type" value="Genomic_DNA"/>
</dbReference>
<evidence type="ECO:0000313" key="3">
    <source>
        <dbReference type="Proteomes" id="UP000789405"/>
    </source>
</evidence>
<evidence type="ECO:0000313" key="2">
    <source>
        <dbReference type="EMBL" id="CAG8558416.1"/>
    </source>
</evidence>
<feature type="compositionally biased region" description="Polar residues" evidence="1">
    <location>
        <begin position="105"/>
        <end position="117"/>
    </location>
</feature>
<reference evidence="2" key="1">
    <citation type="submission" date="2021-06" db="EMBL/GenBank/DDBJ databases">
        <authorList>
            <person name="Kallberg Y."/>
            <person name="Tangrot J."/>
            <person name="Rosling A."/>
        </authorList>
    </citation>
    <scope>NUCLEOTIDE SEQUENCE</scope>
    <source>
        <strain evidence="2">MA453B</strain>
    </source>
</reference>
<accession>A0A9N9B7U4</accession>
<protein>
    <submittedName>
        <fullName evidence="2">11836_t:CDS:1</fullName>
    </submittedName>
</protein>
<gene>
    <name evidence="2" type="ORF">DERYTH_LOCUS5616</name>
</gene>
<feature type="region of interest" description="Disordered" evidence="1">
    <location>
        <begin position="104"/>
        <end position="131"/>
    </location>
</feature>
<feature type="non-terminal residue" evidence="2">
    <location>
        <position position="1"/>
    </location>
</feature>
<comment type="caution">
    <text evidence="2">The sequence shown here is derived from an EMBL/GenBank/DDBJ whole genome shotgun (WGS) entry which is preliminary data.</text>
</comment>
<sequence length="131" mass="15260">FSEHNKVFKREKIDWNVLVKKIDSFYGRVYIDLRRNIFIIEMIKAVHASVITVILTYSTELTIDTLRGKPLAPDITFCPSLIIIQTLQFQHHFYNGKDTERSVAHSVNSETRGSPFSNLRPDTGHVRKHQY</sequence>
<proteinExistence type="predicted"/>
<evidence type="ECO:0000256" key="1">
    <source>
        <dbReference type="SAM" id="MobiDB-lite"/>
    </source>
</evidence>
<organism evidence="2 3">
    <name type="scientific">Dentiscutata erythropus</name>
    <dbReference type="NCBI Taxonomy" id="1348616"/>
    <lineage>
        <taxon>Eukaryota</taxon>
        <taxon>Fungi</taxon>
        <taxon>Fungi incertae sedis</taxon>
        <taxon>Mucoromycota</taxon>
        <taxon>Glomeromycotina</taxon>
        <taxon>Glomeromycetes</taxon>
        <taxon>Diversisporales</taxon>
        <taxon>Gigasporaceae</taxon>
        <taxon>Dentiscutata</taxon>
    </lineage>
</organism>
<dbReference type="AlphaFoldDB" id="A0A9N9B7U4"/>
<name>A0A9N9B7U4_9GLOM</name>
<keyword evidence="3" id="KW-1185">Reference proteome</keyword>
<dbReference type="Proteomes" id="UP000789405">
    <property type="component" value="Unassembled WGS sequence"/>
</dbReference>